<organism evidence="1 2">
    <name type="scientific">Paracoccus panacisoli</name>
    <dbReference type="NCBI Taxonomy" id="1510163"/>
    <lineage>
        <taxon>Bacteria</taxon>
        <taxon>Pseudomonadati</taxon>
        <taxon>Pseudomonadota</taxon>
        <taxon>Alphaproteobacteria</taxon>
        <taxon>Rhodobacterales</taxon>
        <taxon>Paracoccaceae</taxon>
        <taxon>Paracoccus</taxon>
    </lineage>
</organism>
<name>A0ABV6T9P5_9RHOB</name>
<protein>
    <submittedName>
        <fullName evidence="1">VirK/YbjX family protein</fullName>
    </submittedName>
</protein>
<dbReference type="InterPro" id="IPR007488">
    <property type="entry name" value="DUF535"/>
</dbReference>
<gene>
    <name evidence="1" type="ORF">ACFHYO_14530</name>
</gene>
<keyword evidence="2" id="KW-1185">Reference proteome</keyword>
<dbReference type="Pfam" id="PF04393">
    <property type="entry name" value="DUF535"/>
    <property type="match status" value="1"/>
</dbReference>
<proteinExistence type="predicted"/>
<dbReference type="PANTHER" id="PTHR38785:SF1">
    <property type="entry name" value="HOMOLOG OF VIRK"/>
    <property type="match status" value="1"/>
</dbReference>
<evidence type="ECO:0000313" key="2">
    <source>
        <dbReference type="Proteomes" id="UP001589920"/>
    </source>
</evidence>
<dbReference type="EMBL" id="JBHMQU010000080">
    <property type="protein sequence ID" value="MFC0813317.1"/>
    <property type="molecule type" value="Genomic_DNA"/>
</dbReference>
<reference evidence="1 2" key="1">
    <citation type="submission" date="2024-09" db="EMBL/GenBank/DDBJ databases">
        <authorList>
            <person name="Sun Q."/>
            <person name="Mori K."/>
        </authorList>
    </citation>
    <scope>NUCLEOTIDE SEQUENCE [LARGE SCALE GENOMIC DNA]</scope>
    <source>
        <strain evidence="1 2">KCTC 42086</strain>
    </source>
</reference>
<accession>A0ABV6T9P5</accession>
<dbReference type="PANTHER" id="PTHR38785">
    <property type="entry name" value="HOMOLOG OF VIRK"/>
    <property type="match status" value="1"/>
</dbReference>
<comment type="caution">
    <text evidence="1">The sequence shown here is derived from an EMBL/GenBank/DDBJ whole genome shotgun (WGS) entry which is preliminary data.</text>
</comment>
<evidence type="ECO:0000313" key="1">
    <source>
        <dbReference type="EMBL" id="MFC0813317.1"/>
    </source>
</evidence>
<sequence length="306" mass="34830">MASRTSVLSLVRRAIPAIAGKPGQANLRLKVTALAVVNGRHLAGFVSDPSPSLQRIMGERPELIVGPLVWPYLCSSWDIPERLDRVVAHYRALDRLGPPFPFAVTDKLILAELDAIHPGLRIVLDQPRWFMREGGLTLNIFAGDFRAYSLAFSLGESKDGTLYALIGSIQGRNTENAPELYRDLTKAALGVRPRDLLIEVCRMLCRHWGVQTLLAVRDARRHHHHPFFAGKTIAPQDYDAIWQDRGGVEHDAEFYRLPIAPDRRRDDEIKPNKRSMYRRRYQFLDELERDLIRALPELSPVNFRDT</sequence>
<dbReference type="RefSeq" id="WP_172645220.1">
    <property type="nucleotide sequence ID" value="NZ_JBHMQU010000080.1"/>
</dbReference>
<dbReference type="Proteomes" id="UP001589920">
    <property type="component" value="Unassembled WGS sequence"/>
</dbReference>